<reference evidence="7 8" key="2">
    <citation type="journal article" date="2017" name="Int. J. Syst. Evol. Microbiol.">
        <title>Adaptation of Surface-Associated Bacteria to the Open Ocean: A Genomically Distinct Subpopulation of Phaeobacter gallaeciensis Colonizes Pacific Mesozooplankton.</title>
        <authorList>
            <person name="Freese H.M."/>
            <person name="Methner A."/>
            <person name="Overmann J."/>
        </authorList>
    </citation>
    <scope>NUCLEOTIDE SEQUENCE [LARGE SCALE GENOMIC DNA]</scope>
    <source>
        <strain evidence="7 8">P66</strain>
    </source>
</reference>
<reference evidence="7 8" key="1">
    <citation type="journal article" date="2017" name="Genome Biol. Evol.">
        <title>Trajectories and Drivers of Genome Evolution in Surface-Associated Marine Phaeobacter.</title>
        <authorList>
            <person name="Freese H.M."/>
            <person name="Sikorski J."/>
            <person name="Bunk B."/>
            <person name="Scheuner C."/>
            <person name="Meier-Kolthoff J.P."/>
            <person name="Sproer C."/>
            <person name="Gram L."/>
            <person name="Overmann J."/>
        </authorList>
    </citation>
    <scope>NUCLEOTIDE SEQUENCE [LARGE SCALE GENOMIC DNA]</scope>
    <source>
        <strain evidence="7 8">P66</strain>
    </source>
</reference>
<keyword evidence="4" id="KW-0961">Cell wall biogenesis/degradation</keyword>
<protein>
    <recommendedName>
        <fullName evidence="2">N-acetylmuramoyl-L-alanine amidase</fullName>
        <ecNumber evidence="2">3.5.1.28</ecNumber>
    </recommendedName>
</protein>
<dbReference type="SUPFAM" id="SSF55846">
    <property type="entry name" value="N-acetylmuramoyl-L-alanine amidase-like"/>
    <property type="match status" value="1"/>
</dbReference>
<dbReference type="InterPro" id="IPR002502">
    <property type="entry name" value="Amidase_domain"/>
</dbReference>
<evidence type="ECO:0000256" key="5">
    <source>
        <dbReference type="SAM" id="MobiDB-lite"/>
    </source>
</evidence>
<dbReference type="EMBL" id="CP010705">
    <property type="protein sequence ID" value="AUQ93942.1"/>
    <property type="molecule type" value="Genomic_DNA"/>
</dbReference>
<evidence type="ECO:0000313" key="7">
    <source>
        <dbReference type="EMBL" id="AUQ93942.1"/>
    </source>
</evidence>
<evidence type="ECO:0000256" key="2">
    <source>
        <dbReference type="ARBA" id="ARBA00011901"/>
    </source>
</evidence>
<dbReference type="InterPro" id="IPR051206">
    <property type="entry name" value="NAMLAA_amidase_2"/>
</dbReference>
<evidence type="ECO:0000256" key="4">
    <source>
        <dbReference type="ARBA" id="ARBA00023316"/>
    </source>
</evidence>
<dbReference type="Proteomes" id="UP000236536">
    <property type="component" value="Chromosome"/>
</dbReference>
<evidence type="ECO:0000256" key="1">
    <source>
        <dbReference type="ARBA" id="ARBA00001561"/>
    </source>
</evidence>
<proteinExistence type="predicted"/>
<dbReference type="CDD" id="cd06583">
    <property type="entry name" value="PGRP"/>
    <property type="match status" value="1"/>
</dbReference>
<comment type="catalytic activity">
    <reaction evidence="1">
        <text>Hydrolyzes the link between N-acetylmuramoyl residues and L-amino acid residues in certain cell-wall glycopeptides.</text>
        <dbReference type="EC" id="3.5.1.28"/>
    </reaction>
</comment>
<dbReference type="RefSeq" id="WP_102873963.1">
    <property type="nucleotide sequence ID" value="NZ_CP010599.1"/>
</dbReference>
<dbReference type="SMART" id="SM00644">
    <property type="entry name" value="Ami_2"/>
    <property type="match status" value="1"/>
</dbReference>
<gene>
    <name evidence="7" type="primary">amiD</name>
    <name evidence="7" type="ORF">PhaeoP66_01142</name>
</gene>
<evidence type="ECO:0000259" key="6">
    <source>
        <dbReference type="SMART" id="SM00644"/>
    </source>
</evidence>
<dbReference type="Gene3D" id="3.40.80.10">
    <property type="entry name" value="Peptidoglycan recognition protein-like"/>
    <property type="match status" value="1"/>
</dbReference>
<dbReference type="InterPro" id="IPR036505">
    <property type="entry name" value="Amidase/PGRP_sf"/>
</dbReference>
<keyword evidence="3" id="KW-0378">Hydrolase</keyword>
<dbReference type="Pfam" id="PF01510">
    <property type="entry name" value="Amidase_2"/>
    <property type="match status" value="1"/>
</dbReference>
<sequence>MTPPPTSADTGTDAIWHPSPNFNARRNDLRPHLVVLHYTAMDSAEAALERLRDSQYEVSAHYLIGADGTLWQMVREADRAWHAGAGEWCGQEDINSRSIGIELDNRGDHPFSAPQMTRLETLLSAILQRWAILPTGVIGHSCMAPGRKCDPGARFDWARLARQGLASAAPGAAARPETDVGMDRFRALARRRGFTADVDDATLLQAVRLRFRPWQTGPLTDRDVLPLLADASRAEA</sequence>
<evidence type="ECO:0000256" key="3">
    <source>
        <dbReference type="ARBA" id="ARBA00022801"/>
    </source>
</evidence>
<feature type="region of interest" description="Disordered" evidence="5">
    <location>
        <begin position="1"/>
        <end position="21"/>
    </location>
</feature>
<accession>A0ABN5GKE8</accession>
<keyword evidence="8" id="KW-1185">Reference proteome</keyword>
<name>A0ABN5GKE8_9RHOB</name>
<dbReference type="PANTHER" id="PTHR30417:SF1">
    <property type="entry name" value="N-ACETYLMURAMOYL-L-ALANINE AMIDASE AMID"/>
    <property type="match status" value="1"/>
</dbReference>
<dbReference type="PANTHER" id="PTHR30417">
    <property type="entry name" value="N-ACETYLMURAMOYL-L-ALANINE AMIDASE AMID"/>
    <property type="match status" value="1"/>
</dbReference>
<feature type="domain" description="N-acetylmuramoyl-L-alanine amidase" evidence="6">
    <location>
        <begin position="19"/>
        <end position="152"/>
    </location>
</feature>
<organism evidence="7 8">
    <name type="scientific">Phaeobacter inhibens</name>
    <dbReference type="NCBI Taxonomy" id="221822"/>
    <lineage>
        <taxon>Bacteria</taxon>
        <taxon>Pseudomonadati</taxon>
        <taxon>Pseudomonadota</taxon>
        <taxon>Alphaproteobacteria</taxon>
        <taxon>Rhodobacterales</taxon>
        <taxon>Roseobacteraceae</taxon>
        <taxon>Phaeobacter</taxon>
    </lineage>
</organism>
<dbReference type="EC" id="3.5.1.28" evidence="2"/>
<evidence type="ECO:0000313" key="8">
    <source>
        <dbReference type="Proteomes" id="UP000236536"/>
    </source>
</evidence>